<comment type="caution">
    <text evidence="3">The sequence shown here is derived from an EMBL/GenBank/DDBJ whole genome shotgun (WGS) entry which is preliminary data.</text>
</comment>
<dbReference type="AlphaFoldDB" id="A0A4C1YVJ7"/>
<keyword evidence="4" id="KW-1185">Reference proteome</keyword>
<organism evidence="3 4">
    <name type="scientific">Eumeta variegata</name>
    <name type="common">Bagworm moth</name>
    <name type="synonym">Eumeta japonica</name>
    <dbReference type="NCBI Taxonomy" id="151549"/>
    <lineage>
        <taxon>Eukaryota</taxon>
        <taxon>Metazoa</taxon>
        <taxon>Ecdysozoa</taxon>
        <taxon>Arthropoda</taxon>
        <taxon>Hexapoda</taxon>
        <taxon>Insecta</taxon>
        <taxon>Pterygota</taxon>
        <taxon>Neoptera</taxon>
        <taxon>Endopterygota</taxon>
        <taxon>Lepidoptera</taxon>
        <taxon>Glossata</taxon>
        <taxon>Ditrysia</taxon>
        <taxon>Tineoidea</taxon>
        <taxon>Psychidae</taxon>
        <taxon>Oiketicinae</taxon>
        <taxon>Eumeta</taxon>
    </lineage>
</organism>
<name>A0A4C1YVJ7_EUMVA</name>
<keyword evidence="2" id="KW-1133">Transmembrane helix</keyword>
<evidence type="ECO:0000256" key="2">
    <source>
        <dbReference type="SAM" id="Phobius"/>
    </source>
</evidence>
<keyword evidence="2" id="KW-0812">Transmembrane</keyword>
<feature type="region of interest" description="Disordered" evidence="1">
    <location>
        <begin position="1"/>
        <end position="29"/>
    </location>
</feature>
<evidence type="ECO:0000313" key="3">
    <source>
        <dbReference type="EMBL" id="GBP80326.1"/>
    </source>
</evidence>
<proteinExistence type="predicted"/>
<keyword evidence="2" id="KW-0472">Membrane</keyword>
<dbReference type="Proteomes" id="UP000299102">
    <property type="component" value="Unassembled WGS sequence"/>
</dbReference>
<reference evidence="3 4" key="1">
    <citation type="journal article" date="2019" name="Commun. Biol.">
        <title>The bagworm genome reveals a unique fibroin gene that provides high tensile strength.</title>
        <authorList>
            <person name="Kono N."/>
            <person name="Nakamura H."/>
            <person name="Ohtoshi R."/>
            <person name="Tomita M."/>
            <person name="Numata K."/>
            <person name="Arakawa K."/>
        </authorList>
    </citation>
    <scope>NUCLEOTIDE SEQUENCE [LARGE SCALE GENOMIC DNA]</scope>
</reference>
<sequence length="108" mass="12460">MSFVRAQLTNSLSSKRTKRNEDKHRLGPHSMCRVSRFDVPPARLRRTQIMFILSAVGTLQIFVSAKRLRGLFMRRSNNAEWKFPSSRGPTAICSRLVPAEVRTRRMSL</sequence>
<evidence type="ECO:0000256" key="1">
    <source>
        <dbReference type="SAM" id="MobiDB-lite"/>
    </source>
</evidence>
<dbReference type="EMBL" id="BGZK01001457">
    <property type="protein sequence ID" value="GBP80326.1"/>
    <property type="molecule type" value="Genomic_DNA"/>
</dbReference>
<evidence type="ECO:0000313" key="4">
    <source>
        <dbReference type="Proteomes" id="UP000299102"/>
    </source>
</evidence>
<protein>
    <submittedName>
        <fullName evidence="3">Uncharacterized protein</fullName>
    </submittedName>
</protein>
<feature type="transmembrane region" description="Helical" evidence="2">
    <location>
        <begin position="47"/>
        <end position="65"/>
    </location>
</feature>
<gene>
    <name evidence="3" type="ORF">EVAR_61877_1</name>
</gene>
<accession>A0A4C1YVJ7</accession>